<evidence type="ECO:0000259" key="3">
    <source>
        <dbReference type="Pfam" id="PF07969"/>
    </source>
</evidence>
<evidence type="ECO:0000256" key="1">
    <source>
        <dbReference type="ARBA" id="ARBA00010716"/>
    </source>
</evidence>
<feature type="domain" description="Amidohydrolase 3" evidence="3">
    <location>
        <begin position="48"/>
        <end position="152"/>
    </location>
</feature>
<organism evidence="4 5">
    <name type="scientific">Fodinicola feengrottensis</name>
    <dbReference type="NCBI Taxonomy" id="435914"/>
    <lineage>
        <taxon>Bacteria</taxon>
        <taxon>Bacillati</taxon>
        <taxon>Actinomycetota</taxon>
        <taxon>Actinomycetes</taxon>
        <taxon>Mycobacteriales</taxon>
        <taxon>Fodinicola</taxon>
    </lineage>
</organism>
<dbReference type="InterPro" id="IPR023100">
    <property type="entry name" value="D-aminoacylase_insert_dom_sf"/>
</dbReference>
<dbReference type="EMBL" id="BAAANY010000038">
    <property type="protein sequence ID" value="GAA1712182.1"/>
    <property type="molecule type" value="Genomic_DNA"/>
</dbReference>
<dbReference type="Pfam" id="PF07969">
    <property type="entry name" value="Amidohydro_3"/>
    <property type="match status" value="2"/>
</dbReference>
<keyword evidence="5" id="KW-1185">Reference proteome</keyword>
<evidence type="ECO:0000313" key="5">
    <source>
        <dbReference type="Proteomes" id="UP001500618"/>
    </source>
</evidence>
<proteinExistence type="inferred from homology"/>
<dbReference type="InterPro" id="IPR032466">
    <property type="entry name" value="Metal_Hydrolase"/>
</dbReference>
<protein>
    <submittedName>
        <fullName evidence="4">D-aminoacylase</fullName>
    </submittedName>
</protein>
<sequence length="528" mass="55896">MSEQLLIGAQLADGTGAPLRAAEVLVSGDRIQAVEAPGAVSGSYDGPVVDLSGLVLAPGFIDTHSHADNAPLLAADDTTKIFQGVTTEVVGNCGFSLAPRRSRHADTFTAFTGRLFPPIDWAWSGFDEFFRTTDQNGYVTNYCQLVGHGTLRIAAMGMADAAADDDAIAVMRTELESAMAAGAFGLSSGLIYPPAVYSGTSELVRLAEVLGGDGLYATHMRNEGAGLLEAIAEALEIGAAAGRTHISHLKSAGRPNWGRMPAAITALDQAKAAGQRVSHDIYPYDASSTMLATVLPPSYLADGEAAILKRLADPPGGRRELARLIAEGLPGWESTIRGAGWDGILVATTGSHRDEGRTLAEIAADRQVEPVDALIDVLLAEELKASMVSFSMNETDIETALSYEHTMIGSDGLPPGAGGKPHPRLYGTFPRVLGRYRRERALLTLPEAVRRMTSLPADTFRIPDRGRVAAGTIADLVAFDPDTVADICDYRDPVHQPLGIPWVMQAGHPVVVDGTYVGPRRGRRLSPA</sequence>
<comment type="similarity">
    <text evidence="1">Belongs to the metallo-dependent hydrolases superfamily. NagA family.</text>
</comment>
<dbReference type="SUPFAM" id="SSF51338">
    <property type="entry name" value="Composite domain of metallo-dependent hydrolases"/>
    <property type="match status" value="1"/>
</dbReference>
<gene>
    <name evidence="4" type="ORF">GCM10009765_71620</name>
</gene>
<evidence type="ECO:0000313" key="4">
    <source>
        <dbReference type="EMBL" id="GAA1712182.1"/>
    </source>
</evidence>
<comment type="caution">
    <text evidence="4">The sequence shown here is derived from an EMBL/GenBank/DDBJ whole genome shotgun (WGS) entry which is preliminary data.</text>
</comment>
<dbReference type="InterPro" id="IPR013108">
    <property type="entry name" value="Amidohydro_3"/>
</dbReference>
<keyword evidence="2" id="KW-0378">Hydrolase</keyword>
<dbReference type="PANTHER" id="PTHR11113:SF14">
    <property type="entry name" value="N-ACETYLGLUCOSAMINE-6-PHOSPHATE DEACETYLASE"/>
    <property type="match status" value="1"/>
</dbReference>
<dbReference type="Gene3D" id="3.30.1490.130">
    <property type="entry name" value="D-aminoacylase. Domain 3"/>
    <property type="match status" value="1"/>
</dbReference>
<dbReference type="InterPro" id="IPR011059">
    <property type="entry name" value="Metal-dep_hydrolase_composite"/>
</dbReference>
<reference evidence="5" key="1">
    <citation type="journal article" date="2019" name="Int. J. Syst. Evol. Microbiol.">
        <title>The Global Catalogue of Microorganisms (GCM) 10K type strain sequencing project: providing services to taxonomists for standard genome sequencing and annotation.</title>
        <authorList>
            <consortium name="The Broad Institute Genomics Platform"/>
            <consortium name="The Broad Institute Genome Sequencing Center for Infectious Disease"/>
            <person name="Wu L."/>
            <person name="Ma J."/>
        </authorList>
    </citation>
    <scope>NUCLEOTIDE SEQUENCE [LARGE SCALE GENOMIC DNA]</scope>
    <source>
        <strain evidence="5">JCM 14718</strain>
    </source>
</reference>
<dbReference type="SUPFAM" id="SSF51556">
    <property type="entry name" value="Metallo-dependent hydrolases"/>
    <property type="match status" value="1"/>
</dbReference>
<dbReference type="RefSeq" id="WP_344314569.1">
    <property type="nucleotide sequence ID" value="NZ_BAAANY010000038.1"/>
</dbReference>
<dbReference type="Gene3D" id="3.20.20.140">
    <property type="entry name" value="Metal-dependent hydrolases"/>
    <property type="match status" value="1"/>
</dbReference>
<dbReference type="Gene3D" id="2.30.40.10">
    <property type="entry name" value="Urease, subunit C, domain 1"/>
    <property type="match status" value="1"/>
</dbReference>
<dbReference type="Proteomes" id="UP001500618">
    <property type="component" value="Unassembled WGS sequence"/>
</dbReference>
<name>A0ABP4UUD2_9ACTN</name>
<feature type="domain" description="Amidohydrolase 3" evidence="3">
    <location>
        <begin position="357"/>
        <end position="485"/>
    </location>
</feature>
<dbReference type="PANTHER" id="PTHR11113">
    <property type="entry name" value="N-ACETYLGLUCOSAMINE-6-PHOSPHATE DEACETYLASE"/>
    <property type="match status" value="1"/>
</dbReference>
<evidence type="ECO:0000256" key="2">
    <source>
        <dbReference type="ARBA" id="ARBA00022801"/>
    </source>
</evidence>
<accession>A0ABP4UUD2</accession>